<sequence length="98" mass="10990">MAEITPNNETIEADDIRPASWGFDSDSFSEFIINVPISMTLIWQGGYSKAVSLLVRFYSGIGITFQGSVQFRHSQDALCVYIHTIQGYIFVCFQVKTA</sequence>
<reference evidence="2" key="1">
    <citation type="submission" date="2014-10" db="EMBL/GenBank/DDBJ databases">
        <authorList>
            <person name="King R."/>
        </authorList>
    </citation>
    <scope>NUCLEOTIDE SEQUENCE [LARGE SCALE GENOMIC DNA]</scope>
    <source>
        <strain evidence="2">A3/5</strain>
    </source>
</reference>
<accession>A0A2L2TFZ8</accession>
<dbReference type="EMBL" id="LN649231">
    <property type="protein sequence ID" value="CEI69018.1"/>
    <property type="molecule type" value="Genomic_DNA"/>
</dbReference>
<keyword evidence="2" id="KW-1185">Reference proteome</keyword>
<protein>
    <submittedName>
        <fullName evidence="1">Uncharacterized protein</fullName>
    </submittedName>
</protein>
<name>A0A2L2TFZ8_9HYPO</name>
<proteinExistence type="predicted"/>
<evidence type="ECO:0000313" key="2">
    <source>
        <dbReference type="Proteomes" id="UP000245910"/>
    </source>
</evidence>
<dbReference type="AlphaFoldDB" id="A0A2L2TFZ8"/>
<organism evidence="1 2">
    <name type="scientific">Fusarium venenatum</name>
    <dbReference type="NCBI Taxonomy" id="56646"/>
    <lineage>
        <taxon>Eukaryota</taxon>
        <taxon>Fungi</taxon>
        <taxon>Dikarya</taxon>
        <taxon>Ascomycota</taxon>
        <taxon>Pezizomycotina</taxon>
        <taxon>Sordariomycetes</taxon>
        <taxon>Hypocreomycetidae</taxon>
        <taxon>Hypocreales</taxon>
        <taxon>Nectriaceae</taxon>
        <taxon>Fusarium</taxon>
    </lineage>
</organism>
<dbReference type="Proteomes" id="UP000245910">
    <property type="component" value="Chromosome III"/>
</dbReference>
<evidence type="ECO:0000313" key="1">
    <source>
        <dbReference type="EMBL" id="CEI69018.1"/>
    </source>
</evidence>